<dbReference type="Proteomes" id="UP000308508">
    <property type="component" value="Unassembled WGS sequence"/>
</dbReference>
<sequence length="162" mass="17793">MNMLSRLLVVACLALPFTACKKEEAPKTEAVAAVPLPTSGEQKDWVPYLQYKLIPHMGGITNSPFVYFLPKNDTEDFGGKYERQLEKLETDLGRGITEGNMLVFASPVPEKEVEMIETAFKQVAPGTMNGVKVVFIGTPILGERVKAAVEPAGVNYIFEEAK</sequence>
<keyword evidence="1" id="KW-0732">Signal</keyword>
<feature type="signal peptide" evidence="1">
    <location>
        <begin position="1"/>
        <end position="21"/>
    </location>
</feature>
<evidence type="ECO:0000256" key="1">
    <source>
        <dbReference type="SAM" id="SignalP"/>
    </source>
</evidence>
<reference evidence="2 3" key="1">
    <citation type="submission" date="2019-04" db="EMBL/GenBank/DDBJ databases">
        <authorList>
            <person name="Grouzdev D.S."/>
            <person name="Nazina T.N."/>
        </authorList>
    </citation>
    <scope>NUCLEOTIDE SEQUENCE [LARGE SCALE GENOMIC DNA]</scope>
    <source>
        <strain evidence="2 3">SHC 3-19</strain>
    </source>
</reference>
<dbReference type="RefSeq" id="WP_138348267.1">
    <property type="nucleotide sequence ID" value="NZ_SROY01000002.1"/>
</dbReference>
<evidence type="ECO:0000313" key="2">
    <source>
        <dbReference type="EMBL" id="TLX22003.1"/>
    </source>
</evidence>
<organism evidence="2 3">
    <name type="scientific">Thermomonas fusca</name>
    <dbReference type="NCBI Taxonomy" id="215690"/>
    <lineage>
        <taxon>Bacteria</taxon>
        <taxon>Pseudomonadati</taxon>
        <taxon>Pseudomonadota</taxon>
        <taxon>Gammaproteobacteria</taxon>
        <taxon>Lysobacterales</taxon>
        <taxon>Lysobacteraceae</taxon>
        <taxon>Thermomonas</taxon>
    </lineage>
</organism>
<comment type="caution">
    <text evidence="2">The sequence shown here is derived from an EMBL/GenBank/DDBJ whole genome shotgun (WGS) entry which is preliminary data.</text>
</comment>
<dbReference type="EMBL" id="SROY01000002">
    <property type="protein sequence ID" value="TLX22003.1"/>
    <property type="molecule type" value="Genomic_DNA"/>
</dbReference>
<proteinExistence type="predicted"/>
<feature type="chain" id="PRO_5024386653" evidence="1">
    <location>
        <begin position="22"/>
        <end position="162"/>
    </location>
</feature>
<name>A0A5R9PG50_9GAMM</name>
<gene>
    <name evidence="2" type="ORF">E5S66_05605</name>
</gene>
<dbReference type="AlphaFoldDB" id="A0A5R9PG50"/>
<keyword evidence="3" id="KW-1185">Reference proteome</keyword>
<protein>
    <submittedName>
        <fullName evidence="2">Uncharacterized protein</fullName>
    </submittedName>
</protein>
<evidence type="ECO:0000313" key="3">
    <source>
        <dbReference type="Proteomes" id="UP000308508"/>
    </source>
</evidence>
<accession>A0A5R9PG50</accession>
<dbReference type="STRING" id="1123377.GCA_000423885_01197"/>